<geneLocation type="plasmid" evidence="1 2">
    <name>pBWB403</name>
</geneLocation>
<accession>A9VVG6</accession>
<gene>
    <name evidence="1" type="ordered locus">BcerKBAB4_5286</name>
</gene>
<reference evidence="1 2" key="1">
    <citation type="journal article" date="2008" name="Chem. Biol. Interact.">
        <title>Extending the Bacillus cereus group genomics to putative food-borne pathogens of different toxicity.</title>
        <authorList>
            <person name="Lapidus A."/>
            <person name="Goltsman E."/>
            <person name="Auger S."/>
            <person name="Galleron N."/>
            <person name="Segurens B."/>
            <person name="Dossat C."/>
            <person name="Land M.L."/>
            <person name="Broussolle V."/>
            <person name="Brillard J."/>
            <person name="Guinebretiere M.H."/>
            <person name="Sanchis V."/>
            <person name="Nguen-The C."/>
            <person name="Lereclus D."/>
            <person name="Richardson P."/>
            <person name="Wincker P."/>
            <person name="Weissenbach J."/>
            <person name="Ehrlich S.D."/>
            <person name="Sorokin A."/>
        </authorList>
    </citation>
    <scope>NUCLEOTIDE SEQUENCE [LARGE SCALE GENOMIC DNA]</scope>
    <source>
        <strain evidence="1 2">KBAB4</strain>
        <plasmid evidence="1 2">pBWB403</plasmid>
    </source>
</reference>
<protein>
    <submittedName>
        <fullName evidence="1">Uncharacterized protein</fullName>
    </submittedName>
</protein>
<dbReference type="Proteomes" id="UP000002154">
    <property type="component" value="Plasmid pBWB403"/>
</dbReference>
<dbReference type="RefSeq" id="WP_012260018.1">
    <property type="nucleotide sequence ID" value="NC_010182.1"/>
</dbReference>
<evidence type="ECO:0000313" key="1">
    <source>
        <dbReference type="EMBL" id="ABY46781.1"/>
    </source>
</evidence>
<sequence length="96" mass="11123">MTLEDLVNFVSRLRRKPSLYKVLKKLGFPINKEEFLHLCATQSVLLNSMPCEIGTRLSDGTNIIDVHYGDESARFWVEVKYKRIIRAHSMSVNLLK</sequence>
<dbReference type="HOGENOM" id="CLU_2354109_0_0_9"/>
<proteinExistence type="predicted"/>
<dbReference type="KEGG" id="bwe:BcerKBAB4_5286"/>
<dbReference type="AlphaFoldDB" id="A9VVG6"/>
<name>A9VVG6_BACMK</name>
<evidence type="ECO:0000313" key="2">
    <source>
        <dbReference type="Proteomes" id="UP000002154"/>
    </source>
</evidence>
<dbReference type="EMBL" id="CP000906">
    <property type="protein sequence ID" value="ABY46781.1"/>
    <property type="molecule type" value="Genomic_DNA"/>
</dbReference>
<organism evidence="1 2">
    <name type="scientific">Bacillus mycoides (strain KBAB4)</name>
    <name type="common">Bacillus weihenstephanensis</name>
    <dbReference type="NCBI Taxonomy" id="315730"/>
    <lineage>
        <taxon>Bacteria</taxon>
        <taxon>Bacillati</taxon>
        <taxon>Bacillota</taxon>
        <taxon>Bacilli</taxon>
        <taxon>Bacillales</taxon>
        <taxon>Bacillaceae</taxon>
        <taxon>Bacillus</taxon>
        <taxon>Bacillus cereus group</taxon>
    </lineage>
</organism>
<keyword evidence="1" id="KW-0614">Plasmid</keyword>